<protein>
    <submittedName>
        <fullName evidence="1">Uncharacterized protein</fullName>
    </submittedName>
</protein>
<dbReference type="PANTHER" id="PTHR11439">
    <property type="entry name" value="GAG-POL-RELATED RETROTRANSPOSON"/>
    <property type="match status" value="1"/>
</dbReference>
<proteinExistence type="predicted"/>
<evidence type="ECO:0000313" key="1">
    <source>
        <dbReference type="EMBL" id="GEU90025.1"/>
    </source>
</evidence>
<comment type="caution">
    <text evidence="1">The sequence shown here is derived from an EMBL/GenBank/DDBJ whole genome shotgun (WGS) entry which is preliminary data.</text>
</comment>
<dbReference type="PANTHER" id="PTHR11439:SF495">
    <property type="entry name" value="REVERSE TRANSCRIPTASE, RNA-DEPENDENT DNA POLYMERASE-RELATED"/>
    <property type="match status" value="1"/>
</dbReference>
<dbReference type="EMBL" id="BKCJ010010091">
    <property type="protein sequence ID" value="GEU90025.1"/>
    <property type="molecule type" value="Genomic_DNA"/>
</dbReference>
<name>A0A6L2NZA1_TANCI</name>
<gene>
    <name evidence="1" type="ORF">Tci_062003</name>
</gene>
<reference evidence="1" key="1">
    <citation type="journal article" date="2019" name="Sci. Rep.">
        <title>Draft genome of Tanacetum cinerariifolium, the natural source of mosquito coil.</title>
        <authorList>
            <person name="Yamashiro T."/>
            <person name="Shiraishi A."/>
            <person name="Satake H."/>
            <person name="Nakayama K."/>
        </authorList>
    </citation>
    <scope>NUCLEOTIDE SEQUENCE</scope>
</reference>
<dbReference type="CDD" id="cd09272">
    <property type="entry name" value="RNase_HI_RT_Ty1"/>
    <property type="match status" value="1"/>
</dbReference>
<accession>A0A6L2NZA1</accession>
<organism evidence="1">
    <name type="scientific">Tanacetum cinerariifolium</name>
    <name type="common">Dalmatian daisy</name>
    <name type="synonym">Chrysanthemum cinerariifolium</name>
    <dbReference type="NCBI Taxonomy" id="118510"/>
    <lineage>
        <taxon>Eukaryota</taxon>
        <taxon>Viridiplantae</taxon>
        <taxon>Streptophyta</taxon>
        <taxon>Embryophyta</taxon>
        <taxon>Tracheophyta</taxon>
        <taxon>Spermatophyta</taxon>
        <taxon>Magnoliopsida</taxon>
        <taxon>eudicotyledons</taxon>
        <taxon>Gunneridae</taxon>
        <taxon>Pentapetalae</taxon>
        <taxon>asterids</taxon>
        <taxon>campanulids</taxon>
        <taxon>Asterales</taxon>
        <taxon>Asteraceae</taxon>
        <taxon>Asteroideae</taxon>
        <taxon>Anthemideae</taxon>
        <taxon>Anthemidinae</taxon>
        <taxon>Tanacetum</taxon>
    </lineage>
</organism>
<sequence length="380" mass="43665">MKNILYCIYEELEKLKRQEKEANDAADSLRKEATHDIQNAHTSSTNLCNTVSTPLSTADIYASPSEGIFTDSSYDDEVVQTRSKVNKNFEAHALSAFMYGIIDEEVYVTQPPNFVDLKFPNKDKKDIILVKVYVDDNIFGSTKKSWCDEFEDLMKNSVKTASTPIETQKPLIKDEEAADVDSVLVLDFRFQVTPKTSHLQAVKRIFRYLKGQPKLGLWYPKVSSFDLDAYSDSDYAGVNLDRKSITGGCQFLCRRLMSWKCIKQTIMATSTIEAEYVAAVHYYGQVLWIQNQLLDYGFNIMNTKIYIDNESIIYIVKNLVFHSKTKHIKIRHHFIRDAYEKNLIHVLKIHTDDNVVDLLTKAFDVSRFNFLVVNIGLLNL</sequence>
<dbReference type="AlphaFoldDB" id="A0A6L2NZA1"/>